<dbReference type="Gene3D" id="3.90.550.10">
    <property type="entry name" value="Spore Coat Polysaccharide Biosynthesis Protein SpsA, Chain A"/>
    <property type="match status" value="1"/>
</dbReference>
<dbReference type="InterPro" id="IPR050256">
    <property type="entry name" value="Glycosyltransferase_2"/>
</dbReference>
<dbReference type="GO" id="GO:0016740">
    <property type="term" value="F:transferase activity"/>
    <property type="evidence" value="ECO:0007669"/>
    <property type="project" value="UniProtKB-KW"/>
</dbReference>
<dbReference type="InterPro" id="IPR029044">
    <property type="entry name" value="Nucleotide-diphossugar_trans"/>
</dbReference>
<accession>A0A538U1L4</accession>
<protein>
    <submittedName>
        <fullName evidence="2">Glycosyltransferase family 2 protein</fullName>
    </submittedName>
</protein>
<feature type="domain" description="Glycosyltransferase 2-like" evidence="1">
    <location>
        <begin position="8"/>
        <end position="184"/>
    </location>
</feature>
<evidence type="ECO:0000259" key="1">
    <source>
        <dbReference type="Pfam" id="PF00535"/>
    </source>
</evidence>
<dbReference type="EMBL" id="VBPB01000279">
    <property type="protein sequence ID" value="TMQ69787.1"/>
    <property type="molecule type" value="Genomic_DNA"/>
</dbReference>
<proteinExistence type="predicted"/>
<dbReference type="PANTHER" id="PTHR48090">
    <property type="entry name" value="UNDECAPRENYL-PHOSPHATE 4-DEOXY-4-FORMAMIDO-L-ARABINOSE TRANSFERASE-RELATED"/>
    <property type="match status" value="1"/>
</dbReference>
<keyword evidence="2" id="KW-0808">Transferase</keyword>
<dbReference type="PANTHER" id="PTHR48090:SF7">
    <property type="entry name" value="RFBJ PROTEIN"/>
    <property type="match status" value="1"/>
</dbReference>
<name>A0A538U1L4_UNCEI</name>
<reference evidence="2 3" key="1">
    <citation type="journal article" date="2019" name="Nat. Microbiol.">
        <title>Mediterranean grassland soil C-N compound turnover is dependent on rainfall and depth, and is mediated by genomically divergent microorganisms.</title>
        <authorList>
            <person name="Diamond S."/>
            <person name="Andeer P.F."/>
            <person name="Li Z."/>
            <person name="Crits-Christoph A."/>
            <person name="Burstein D."/>
            <person name="Anantharaman K."/>
            <person name="Lane K.R."/>
            <person name="Thomas B.C."/>
            <person name="Pan C."/>
            <person name="Northen T.R."/>
            <person name="Banfield J.F."/>
        </authorList>
    </citation>
    <scope>NUCLEOTIDE SEQUENCE [LARGE SCALE GENOMIC DNA]</scope>
    <source>
        <strain evidence="2">WS_11</strain>
    </source>
</reference>
<gene>
    <name evidence="2" type="ORF">E6K81_14135</name>
</gene>
<evidence type="ECO:0000313" key="3">
    <source>
        <dbReference type="Proteomes" id="UP000319771"/>
    </source>
</evidence>
<dbReference type="Proteomes" id="UP000319771">
    <property type="component" value="Unassembled WGS sequence"/>
</dbReference>
<organism evidence="2 3">
    <name type="scientific">Eiseniibacteriota bacterium</name>
    <dbReference type="NCBI Taxonomy" id="2212470"/>
    <lineage>
        <taxon>Bacteria</taxon>
        <taxon>Candidatus Eiseniibacteriota</taxon>
    </lineage>
</organism>
<evidence type="ECO:0000313" key="2">
    <source>
        <dbReference type="EMBL" id="TMQ69787.1"/>
    </source>
</evidence>
<sequence length="250" mass="26650">MSEASVAVVIPALDEEEALGAVLAELPRRGSAEAGGTGPDAPSARPGFHVREVVVVDNGSTDRTAEVARAAGATVIREPRRGYGAACLAGLAHLRRSPPEIVVFLDADHSDDPRQLDDILAPILAGRAALVIGSRTLGERERGSLTPVQAFGTGLAAILLRALFGLRATDLGPFRAIRWQAFESLGMRDRDYGWTVEMQARAARAGLTVVEVPVRYRRRRGRSKISGTVRGVLGAGWKILFTIGRVWLGG</sequence>
<dbReference type="Pfam" id="PF00535">
    <property type="entry name" value="Glycos_transf_2"/>
    <property type="match status" value="1"/>
</dbReference>
<dbReference type="InterPro" id="IPR001173">
    <property type="entry name" value="Glyco_trans_2-like"/>
</dbReference>
<dbReference type="AlphaFoldDB" id="A0A538U1L4"/>
<comment type="caution">
    <text evidence="2">The sequence shown here is derived from an EMBL/GenBank/DDBJ whole genome shotgun (WGS) entry which is preliminary data.</text>
</comment>
<dbReference type="CDD" id="cd04179">
    <property type="entry name" value="DPM_DPG-synthase_like"/>
    <property type="match status" value="1"/>
</dbReference>
<dbReference type="SUPFAM" id="SSF53448">
    <property type="entry name" value="Nucleotide-diphospho-sugar transferases"/>
    <property type="match status" value="1"/>
</dbReference>